<dbReference type="Gene3D" id="3.90.180.10">
    <property type="entry name" value="Medium-chain alcohol dehydrogenases, catalytic domain"/>
    <property type="match status" value="1"/>
</dbReference>
<sequence length="326" mass="36079">MKAILFDEPGEAEKLYIGNFPKPEVGEEEILVEVKATSLNRADILQRMGKYPPPQGASPVLGLEISGVVVEKGSKVFKWKIGDKIFGLIPGGGYAQFAVIHEEMAMRIPDNLSFEQAAAIPEVFLTAYQAIVWLAELKAGEFILIHAGASGVGTAAIQIARELGAKIIVTASAEKLFICKELGADVLIDYKSQNFKEVVLKATNNYGVDVIIDFVGAKYFKDNINSLTRDGRLILLATLSGGKVEDFDVRQILVKRLKIIGSTLRSRSLDYQIKLTKDFKEFALDKIASGRIKPVIDKIYDWKDVVQAHKRMEENKNIGKIILRIN</sequence>
<gene>
    <name evidence="4" type="ORF">ENS56_14885</name>
</gene>
<name>A0A832G8P8_9BACT</name>
<dbReference type="GO" id="GO:0016651">
    <property type="term" value="F:oxidoreductase activity, acting on NAD(P)H"/>
    <property type="evidence" value="ECO:0007669"/>
    <property type="project" value="TreeGrafter"/>
</dbReference>
<dbReference type="InterPro" id="IPR011032">
    <property type="entry name" value="GroES-like_sf"/>
</dbReference>
<dbReference type="SUPFAM" id="SSF51735">
    <property type="entry name" value="NAD(P)-binding Rossmann-fold domains"/>
    <property type="match status" value="1"/>
</dbReference>
<evidence type="ECO:0000259" key="3">
    <source>
        <dbReference type="SMART" id="SM00829"/>
    </source>
</evidence>
<dbReference type="InterPro" id="IPR020843">
    <property type="entry name" value="ER"/>
</dbReference>
<dbReference type="PANTHER" id="PTHR48106">
    <property type="entry name" value="QUINONE OXIDOREDUCTASE PIG3-RELATED"/>
    <property type="match status" value="1"/>
</dbReference>
<protein>
    <submittedName>
        <fullName evidence="4">NAD(P)H-quinone oxidoreductase</fullName>
    </submittedName>
</protein>
<dbReference type="Pfam" id="PF08240">
    <property type="entry name" value="ADH_N"/>
    <property type="match status" value="1"/>
</dbReference>
<dbReference type="SUPFAM" id="SSF50129">
    <property type="entry name" value="GroES-like"/>
    <property type="match status" value="1"/>
</dbReference>
<keyword evidence="1" id="KW-0521">NADP</keyword>
<evidence type="ECO:0000256" key="1">
    <source>
        <dbReference type="ARBA" id="ARBA00022857"/>
    </source>
</evidence>
<keyword evidence="2" id="KW-0560">Oxidoreductase</keyword>
<dbReference type="Gene3D" id="3.40.50.720">
    <property type="entry name" value="NAD(P)-binding Rossmann-like Domain"/>
    <property type="match status" value="1"/>
</dbReference>
<feature type="domain" description="Enoyl reductase (ER)" evidence="3">
    <location>
        <begin position="10"/>
        <end position="323"/>
    </location>
</feature>
<dbReference type="InterPro" id="IPR013154">
    <property type="entry name" value="ADH-like_N"/>
</dbReference>
<evidence type="ECO:0000313" key="4">
    <source>
        <dbReference type="EMBL" id="HGT49322.1"/>
    </source>
</evidence>
<dbReference type="Pfam" id="PF00107">
    <property type="entry name" value="ADH_zinc_N"/>
    <property type="match status" value="1"/>
</dbReference>
<dbReference type="PANTHER" id="PTHR48106:SF18">
    <property type="entry name" value="QUINONE OXIDOREDUCTASE PIG3"/>
    <property type="match status" value="1"/>
</dbReference>
<dbReference type="GO" id="GO:0070402">
    <property type="term" value="F:NADPH binding"/>
    <property type="evidence" value="ECO:0007669"/>
    <property type="project" value="TreeGrafter"/>
</dbReference>
<dbReference type="CDD" id="cd05276">
    <property type="entry name" value="p53_inducible_oxidoreductase"/>
    <property type="match status" value="1"/>
</dbReference>
<dbReference type="InterPro" id="IPR013149">
    <property type="entry name" value="ADH-like_C"/>
</dbReference>
<dbReference type="EMBL" id="DSVI01000027">
    <property type="protein sequence ID" value="HGT49322.1"/>
    <property type="molecule type" value="Genomic_DNA"/>
</dbReference>
<dbReference type="InterPro" id="IPR036291">
    <property type="entry name" value="NAD(P)-bd_dom_sf"/>
</dbReference>
<proteinExistence type="predicted"/>
<dbReference type="InterPro" id="IPR014189">
    <property type="entry name" value="Quinone_OxRdtase_PIG3"/>
</dbReference>
<comment type="caution">
    <text evidence="4">The sequence shown here is derived from an EMBL/GenBank/DDBJ whole genome shotgun (WGS) entry which is preliminary data.</text>
</comment>
<evidence type="ECO:0000256" key="2">
    <source>
        <dbReference type="ARBA" id="ARBA00023002"/>
    </source>
</evidence>
<dbReference type="NCBIfam" id="TIGR02824">
    <property type="entry name" value="quinone_pig3"/>
    <property type="match status" value="1"/>
</dbReference>
<organism evidence="4">
    <name type="scientific">Ignavibacterium album</name>
    <dbReference type="NCBI Taxonomy" id="591197"/>
    <lineage>
        <taxon>Bacteria</taxon>
        <taxon>Pseudomonadati</taxon>
        <taxon>Ignavibacteriota</taxon>
        <taxon>Ignavibacteria</taxon>
        <taxon>Ignavibacteriales</taxon>
        <taxon>Ignavibacteriaceae</taxon>
        <taxon>Ignavibacterium</taxon>
    </lineage>
</organism>
<dbReference type="SMART" id="SM00829">
    <property type="entry name" value="PKS_ER"/>
    <property type="match status" value="1"/>
</dbReference>
<dbReference type="AlphaFoldDB" id="A0A832G8P8"/>
<accession>A0A832G8P8</accession>
<reference evidence="4" key="1">
    <citation type="journal article" date="2020" name="mSystems">
        <title>Genome- and Community-Level Interaction Insights into Carbon Utilization and Element Cycling Functions of Hydrothermarchaeota in Hydrothermal Sediment.</title>
        <authorList>
            <person name="Zhou Z."/>
            <person name="Liu Y."/>
            <person name="Xu W."/>
            <person name="Pan J."/>
            <person name="Luo Z.H."/>
            <person name="Li M."/>
        </authorList>
    </citation>
    <scope>NUCLEOTIDE SEQUENCE [LARGE SCALE GENOMIC DNA]</scope>
    <source>
        <strain evidence="4">SpSt-500</strain>
    </source>
</reference>